<protein>
    <submittedName>
        <fullName evidence="2">Uncharacterized protein</fullName>
    </submittedName>
</protein>
<feature type="compositionally biased region" description="Polar residues" evidence="1">
    <location>
        <begin position="307"/>
        <end position="317"/>
    </location>
</feature>
<sequence>MANTSGKGDNSPFSGYSYEQLCAMLANAKAHPMYSAAEALVKAQADLTALAEELKAHVDNVKWEGEGAEAFRKWGADMANETHRMADYVKDASSAIGNVGRGIDAGKSKLPPAAEMCYADPNLDKASKAPVEQKRQAAIQALEAVDSHYSASLADFGKLKEPNFPPMPDGWVQEDGPQTRLSEPASGMGASAANDDAAAMRSSNVVRPTGHDSAVGPSREISSKNPMGSDAPPSHPTGTHIDSTATLPSHEGTRTQPPAPLPDGDTRVHPTGVNRLPTVPLPPAPLDLPSSKRPNMLPPEPLPGQKVPQSGPGTSRSARPVTGMRGEVVGGLPGRPGGSSATPRLPRATVIGAEPLPGAHGPIGTGGVGASSPGAVGGQGGGVRRFTQSNVVGQESGALPRGPMGAGAHPVSGTGGVSGNRGAVRRLASEPGGIARAPRSAQGRAEFTTGGTGLVRQDHTGDVRRNSQSSGDAGRDMQRKRLNRQTEQEESDTGTTQRTAPPVIK</sequence>
<gene>
    <name evidence="2" type="ORF">AB0L16_29410</name>
</gene>
<proteinExistence type="predicted"/>
<feature type="compositionally biased region" description="Low complexity" evidence="1">
    <location>
        <begin position="185"/>
        <end position="204"/>
    </location>
</feature>
<dbReference type="Proteomes" id="UP001552594">
    <property type="component" value="Unassembled WGS sequence"/>
</dbReference>
<accession>A0ABV3K5Q8</accession>
<evidence type="ECO:0000313" key="2">
    <source>
        <dbReference type="EMBL" id="MEV5510496.1"/>
    </source>
</evidence>
<evidence type="ECO:0000313" key="3">
    <source>
        <dbReference type="Proteomes" id="UP001552594"/>
    </source>
</evidence>
<keyword evidence="3" id="KW-1185">Reference proteome</keyword>
<reference evidence="2 3" key="1">
    <citation type="submission" date="2024-06" db="EMBL/GenBank/DDBJ databases">
        <title>The Natural Products Discovery Center: Release of the First 8490 Sequenced Strains for Exploring Actinobacteria Biosynthetic Diversity.</title>
        <authorList>
            <person name="Kalkreuter E."/>
            <person name="Kautsar S.A."/>
            <person name="Yang D."/>
            <person name="Bader C.D."/>
            <person name="Teijaro C.N."/>
            <person name="Fluegel L."/>
            <person name="Davis C.M."/>
            <person name="Simpson J.R."/>
            <person name="Lauterbach L."/>
            <person name="Steele A.D."/>
            <person name="Gui C."/>
            <person name="Meng S."/>
            <person name="Li G."/>
            <person name="Viehrig K."/>
            <person name="Ye F."/>
            <person name="Su P."/>
            <person name="Kiefer A.F."/>
            <person name="Nichols A."/>
            <person name="Cepeda A.J."/>
            <person name="Yan W."/>
            <person name="Fan B."/>
            <person name="Jiang Y."/>
            <person name="Adhikari A."/>
            <person name="Zheng C.-J."/>
            <person name="Schuster L."/>
            <person name="Cowan T.M."/>
            <person name="Smanski M.J."/>
            <person name="Chevrette M.G."/>
            <person name="De Carvalho L.P.S."/>
            <person name="Shen B."/>
        </authorList>
    </citation>
    <scope>NUCLEOTIDE SEQUENCE [LARGE SCALE GENOMIC DNA]</scope>
    <source>
        <strain evidence="2 3">NPDC052347</strain>
    </source>
</reference>
<feature type="compositionally biased region" description="Basic and acidic residues" evidence="1">
    <location>
        <begin position="473"/>
        <end position="487"/>
    </location>
</feature>
<feature type="compositionally biased region" description="Polar residues" evidence="1">
    <location>
        <begin position="236"/>
        <end position="247"/>
    </location>
</feature>
<dbReference type="InterPro" id="IPR036689">
    <property type="entry name" value="ESAT-6-like_sf"/>
</dbReference>
<dbReference type="RefSeq" id="WP_153068775.1">
    <property type="nucleotide sequence ID" value="NZ_JBFAUK010000033.1"/>
</dbReference>
<feature type="compositionally biased region" description="Gly residues" evidence="1">
    <location>
        <begin position="328"/>
        <end position="337"/>
    </location>
</feature>
<feature type="region of interest" description="Disordered" evidence="1">
    <location>
        <begin position="396"/>
        <end position="505"/>
    </location>
</feature>
<organism evidence="2 3">
    <name type="scientific">Streptomyces orinoci</name>
    <name type="common">Streptoverticillium orinoci</name>
    <dbReference type="NCBI Taxonomy" id="67339"/>
    <lineage>
        <taxon>Bacteria</taxon>
        <taxon>Bacillati</taxon>
        <taxon>Actinomycetota</taxon>
        <taxon>Actinomycetes</taxon>
        <taxon>Kitasatosporales</taxon>
        <taxon>Streptomycetaceae</taxon>
        <taxon>Streptomyces</taxon>
    </lineage>
</organism>
<feature type="compositionally biased region" description="Basic and acidic residues" evidence="1">
    <location>
        <begin position="456"/>
        <end position="465"/>
    </location>
</feature>
<name>A0ABV3K5Q8_STRON</name>
<dbReference type="SUPFAM" id="SSF140453">
    <property type="entry name" value="EsxAB dimer-like"/>
    <property type="match status" value="1"/>
</dbReference>
<dbReference type="EMBL" id="JBFAUK010000033">
    <property type="protein sequence ID" value="MEV5510496.1"/>
    <property type="molecule type" value="Genomic_DNA"/>
</dbReference>
<comment type="caution">
    <text evidence="2">The sequence shown here is derived from an EMBL/GenBank/DDBJ whole genome shotgun (WGS) entry which is preliminary data.</text>
</comment>
<evidence type="ECO:0000256" key="1">
    <source>
        <dbReference type="SAM" id="MobiDB-lite"/>
    </source>
</evidence>
<feature type="region of interest" description="Disordered" evidence="1">
    <location>
        <begin position="164"/>
        <end position="345"/>
    </location>
</feature>